<dbReference type="InterPro" id="IPR012334">
    <property type="entry name" value="Pectin_lyas_fold"/>
</dbReference>
<name>A0A3R6AK13_9FIRM</name>
<comment type="similarity">
    <text evidence="1 9">Belongs to the glycosyl hydrolase 28 family.</text>
</comment>
<comment type="function">
    <text evidence="8">Pectinolytic enzyme involved in the degradation of xylogalacturonan (xga), a galacturonan backbone heavily substituted with xylose, and which is one important component of the hairy regions of pectin. Activity requires a galacturonic acid backbone substituted with xylose.</text>
</comment>
<dbReference type="Gene3D" id="2.160.20.10">
    <property type="entry name" value="Single-stranded right-handed beta-helix, Pectin lyase-like"/>
    <property type="match status" value="1"/>
</dbReference>
<accession>A0A3R6AK13</accession>
<gene>
    <name evidence="10" type="ORF">DW914_05615</name>
</gene>
<keyword evidence="7" id="KW-0624">Polysaccharide degradation</keyword>
<dbReference type="PANTHER" id="PTHR31736">
    <property type="match status" value="1"/>
</dbReference>
<dbReference type="SUPFAM" id="SSF51126">
    <property type="entry name" value="Pectin lyase-like"/>
    <property type="match status" value="1"/>
</dbReference>
<organism evidence="10 11">
    <name type="scientific">Roseburia inulinivorans</name>
    <dbReference type="NCBI Taxonomy" id="360807"/>
    <lineage>
        <taxon>Bacteria</taxon>
        <taxon>Bacillati</taxon>
        <taxon>Bacillota</taxon>
        <taxon>Clostridia</taxon>
        <taxon>Lachnospirales</taxon>
        <taxon>Lachnospiraceae</taxon>
        <taxon>Roseburia</taxon>
    </lineage>
</organism>
<dbReference type="InterPro" id="IPR000743">
    <property type="entry name" value="Glyco_hydro_28"/>
</dbReference>
<proteinExistence type="inferred from homology"/>
<evidence type="ECO:0000256" key="2">
    <source>
        <dbReference type="ARBA" id="ARBA00022737"/>
    </source>
</evidence>
<evidence type="ECO:0000256" key="7">
    <source>
        <dbReference type="ARBA" id="ARBA00023326"/>
    </source>
</evidence>
<dbReference type="PANTHER" id="PTHR31736:SF9">
    <property type="entry name" value="ENDO-XYLOGALACTURONAN HYDROLASE A-RELATED"/>
    <property type="match status" value="1"/>
</dbReference>
<dbReference type="AlphaFoldDB" id="A0A3R6AK13"/>
<protein>
    <recommendedName>
        <fullName evidence="12">Glycosyl hydrolases family 28</fullName>
    </recommendedName>
</protein>
<dbReference type="Pfam" id="PF00295">
    <property type="entry name" value="Glyco_hydro_28"/>
    <property type="match status" value="1"/>
</dbReference>
<evidence type="ECO:0000256" key="5">
    <source>
        <dbReference type="ARBA" id="ARBA00023277"/>
    </source>
</evidence>
<keyword evidence="3 9" id="KW-0378">Hydrolase</keyword>
<sequence length="227" mass="25927">MSIMSRIVTGDGIDITSSQDVEVKNCFIRSTDDSICIKSQRLFEDPSTVRDVTKVRVHNNVIWNAEPGNAIELGYALQSEIHDLVFEDCDIIHCQYEGNMGGAAISIHQADGGHVHDIHYKNIRVEQAEQKLFDIKVLLCRYTEQLAKGEINDIYFDNIQVLNGDIPVSMIRGYQTPTEEVRVHDVHFDNITFMGNKCETWQDMRLVTELANDIYVNGVRTCRQMKF</sequence>
<dbReference type="EMBL" id="QSFX01000006">
    <property type="protein sequence ID" value="RHA90302.1"/>
    <property type="molecule type" value="Genomic_DNA"/>
</dbReference>
<evidence type="ECO:0000256" key="6">
    <source>
        <dbReference type="ARBA" id="ARBA00023295"/>
    </source>
</evidence>
<evidence type="ECO:0000256" key="3">
    <source>
        <dbReference type="ARBA" id="ARBA00022801"/>
    </source>
</evidence>
<evidence type="ECO:0000313" key="11">
    <source>
        <dbReference type="Proteomes" id="UP000283492"/>
    </source>
</evidence>
<dbReference type="Proteomes" id="UP000283492">
    <property type="component" value="Unassembled WGS sequence"/>
</dbReference>
<reference evidence="10 11" key="1">
    <citation type="submission" date="2018-08" db="EMBL/GenBank/DDBJ databases">
        <title>A genome reference for cultivated species of the human gut microbiota.</title>
        <authorList>
            <person name="Zou Y."/>
            <person name="Xue W."/>
            <person name="Luo G."/>
        </authorList>
    </citation>
    <scope>NUCLEOTIDE SEQUENCE [LARGE SCALE GENOMIC DNA]</scope>
    <source>
        <strain evidence="10 11">AM42-1AC</strain>
    </source>
</reference>
<keyword evidence="6 9" id="KW-0326">Glycosidase</keyword>
<evidence type="ECO:0000256" key="1">
    <source>
        <dbReference type="ARBA" id="ARBA00008834"/>
    </source>
</evidence>
<dbReference type="GO" id="GO:0004650">
    <property type="term" value="F:polygalacturonase activity"/>
    <property type="evidence" value="ECO:0007669"/>
    <property type="project" value="InterPro"/>
</dbReference>
<evidence type="ECO:0000256" key="9">
    <source>
        <dbReference type="RuleBase" id="RU361169"/>
    </source>
</evidence>
<dbReference type="InterPro" id="IPR011050">
    <property type="entry name" value="Pectin_lyase_fold/virulence"/>
</dbReference>
<keyword evidence="2" id="KW-0677">Repeat</keyword>
<keyword evidence="4" id="KW-0325">Glycoprotein</keyword>
<evidence type="ECO:0000256" key="8">
    <source>
        <dbReference type="ARBA" id="ARBA00037278"/>
    </source>
</evidence>
<keyword evidence="5" id="KW-0119">Carbohydrate metabolism</keyword>
<dbReference type="GO" id="GO:0000272">
    <property type="term" value="P:polysaccharide catabolic process"/>
    <property type="evidence" value="ECO:0007669"/>
    <property type="project" value="UniProtKB-KW"/>
</dbReference>
<comment type="caution">
    <text evidence="10">The sequence shown here is derived from an EMBL/GenBank/DDBJ whole genome shotgun (WGS) entry which is preliminary data.</text>
</comment>
<evidence type="ECO:0000313" key="10">
    <source>
        <dbReference type="EMBL" id="RHA90302.1"/>
    </source>
</evidence>
<evidence type="ECO:0000256" key="4">
    <source>
        <dbReference type="ARBA" id="ARBA00023180"/>
    </source>
</evidence>
<evidence type="ECO:0008006" key="12">
    <source>
        <dbReference type="Google" id="ProtNLM"/>
    </source>
</evidence>